<dbReference type="Proteomes" id="UP000053259">
    <property type="component" value="Unassembled WGS sequence"/>
</dbReference>
<evidence type="ECO:0000256" key="2">
    <source>
        <dbReference type="ARBA" id="ARBA00004496"/>
    </source>
</evidence>
<feature type="compositionally biased region" description="Acidic residues" evidence="6">
    <location>
        <begin position="788"/>
        <end position="798"/>
    </location>
</feature>
<keyword evidence="3" id="KW-0963">Cytoplasm</keyword>
<gene>
    <name evidence="7" type="ORF">PV09_09769</name>
</gene>
<dbReference type="SUPFAM" id="SSF48371">
    <property type="entry name" value="ARM repeat"/>
    <property type="match status" value="2"/>
</dbReference>
<dbReference type="PANTHER" id="PTHR15651">
    <property type="entry name" value="ARMADILLO REPEAT-CONTAINING PROTEIN 8"/>
    <property type="match status" value="1"/>
</dbReference>
<dbReference type="InterPro" id="IPR038739">
    <property type="entry name" value="ARMC8/Vid28"/>
</dbReference>
<sequence>MAREPLPAFVAEISNPQSTRSHIAALKTLKHQLIGHEQRKEFVIRHGITRLLHRNLTAGASVQLEPQQETEHKLEDRWTDEDELRLQSLQIVSCLAHGGSTTVQPLIASGTMTSLLGLLNPATTPSRLIIESLRALVAVAEALATDIISSSRNPSGLPQLSDLLFSKPAVNALASILAQKISSKDVDDQITLVLRLICVCLRESEKGLHQAALVKVGVLDYICCRLATLAYLLGAAPPSMDTSLASSMLPAPPRTSLVYILEALACFSHESAYRSMRILYSRHLLEVFPITSTSAQHSRAGDYIPASSYHAPSYSSHIDAFLPKLQAVQSKHEHMFAKAFPPLRSFSQSGDMPSRIPYFNEGSTTISNRTISADEFGSPLIAWLIHIARHSNGLERLAALEFLAKLVSALDRKIMETWTESSRNRDRTLAFLVVPLLIRIIEGTDSMNLFQSTTGEEVSILRTIRERAPVALAILIKDVPALQKAAYDANAVNVLGQMLKRSFDTVVTVRKTMWTSVPTDVDPRDSSKRDDQSDPACSLGAPAMAAENIHRLRTRAAALLALAAIAQKEDSYRRSIIDINAISCLVDSLVPYPDGPLLSSSCNSLTQTAVTAGSQGGSLAESSKEGNPWFVLVAACKLTQALSRSVGVLRTKLLDAGIARPVFGLLANRDPRVRTAGTDAVTNLLLQFSPMREDLLSQGVIKILCMHAHSSDPELRHSALWALKHLCASTTNDIKSNIVEELGSTWLIDTMNGEPYGPSFSLRKQSQHMATANAAGEHVDLLNATDEPLMEVDDDGDSDQIKRSSDRDYDASASSDDDEMANCEPGHTNLVPFQERARLRAIRHEEESPVARARRDDIRIQAQAVDLVRNLISEPGPKQPEMIDNLLNTLGAPRLFECLAGKLKPRPTGMAGKTTSFTSASSAAPAGKRPTLTIPAATLNTSRDKEASAHASRIASFPKHLYPHGEVMLKTLFTLIHVGNGRPAHRHMLLDLHTNLPPRCSPAALFPSTFPPRLLPQGGPDVKLLDLLLPLFSHPDSRLRTACCWMVHNIMWKEDQADANNSWARAVELRNRGFEDAVHACVFDENLDVRERARSCLEMWGANSNIGGSSSSNNVTGLGGSRGSLAREREREMREEVEGRGGAGRSWER</sequence>
<keyword evidence="4" id="KW-0677">Repeat</keyword>
<dbReference type="OrthoDB" id="5559898at2759"/>
<organism evidence="7 8">
    <name type="scientific">Verruconis gallopava</name>
    <dbReference type="NCBI Taxonomy" id="253628"/>
    <lineage>
        <taxon>Eukaryota</taxon>
        <taxon>Fungi</taxon>
        <taxon>Dikarya</taxon>
        <taxon>Ascomycota</taxon>
        <taxon>Pezizomycotina</taxon>
        <taxon>Dothideomycetes</taxon>
        <taxon>Pleosporomycetidae</taxon>
        <taxon>Venturiales</taxon>
        <taxon>Sympoventuriaceae</taxon>
        <taxon>Verruconis</taxon>
    </lineage>
</organism>
<dbReference type="STRING" id="253628.A0A0D1ZWK4"/>
<dbReference type="InterPro" id="IPR011989">
    <property type="entry name" value="ARM-like"/>
</dbReference>
<dbReference type="GO" id="GO:0005737">
    <property type="term" value="C:cytoplasm"/>
    <property type="evidence" value="ECO:0007669"/>
    <property type="project" value="UniProtKB-SubCell"/>
</dbReference>
<keyword evidence="5" id="KW-0539">Nucleus</keyword>
<proteinExistence type="predicted"/>
<dbReference type="GeneID" id="27317742"/>
<name>A0A0D1ZWK4_9PEZI</name>
<dbReference type="EMBL" id="KN847695">
    <property type="protein sequence ID" value="KIV98409.1"/>
    <property type="molecule type" value="Genomic_DNA"/>
</dbReference>
<feature type="region of interest" description="Disordered" evidence="6">
    <location>
        <begin position="1108"/>
        <end position="1149"/>
    </location>
</feature>
<dbReference type="RefSeq" id="XP_016208279.1">
    <property type="nucleotide sequence ID" value="XM_016363904.1"/>
</dbReference>
<dbReference type="RefSeq" id="XP_016208278.1">
    <property type="nucleotide sequence ID" value="XM_016363903.1"/>
</dbReference>
<evidence type="ECO:0000313" key="8">
    <source>
        <dbReference type="Proteomes" id="UP000053259"/>
    </source>
</evidence>
<dbReference type="VEuPathDB" id="FungiDB:PV09_09769"/>
<dbReference type="GO" id="GO:0043161">
    <property type="term" value="P:proteasome-mediated ubiquitin-dependent protein catabolic process"/>
    <property type="evidence" value="ECO:0007669"/>
    <property type="project" value="TreeGrafter"/>
</dbReference>
<reference evidence="7 8" key="1">
    <citation type="submission" date="2015-01" db="EMBL/GenBank/DDBJ databases">
        <title>The Genome Sequence of Ochroconis gallopava CBS43764.</title>
        <authorList>
            <consortium name="The Broad Institute Genomics Platform"/>
            <person name="Cuomo C."/>
            <person name="de Hoog S."/>
            <person name="Gorbushina A."/>
            <person name="Stielow B."/>
            <person name="Teixiera M."/>
            <person name="Abouelleil A."/>
            <person name="Chapman S.B."/>
            <person name="Priest M."/>
            <person name="Young S.K."/>
            <person name="Wortman J."/>
            <person name="Nusbaum C."/>
            <person name="Birren B."/>
        </authorList>
    </citation>
    <scope>NUCLEOTIDE SEQUENCE [LARGE SCALE GENOMIC DNA]</scope>
    <source>
        <strain evidence="7 8">CBS 43764</strain>
    </source>
</reference>
<protein>
    <submittedName>
        <fullName evidence="7">Uncharacterized protein</fullName>
    </submittedName>
</protein>
<dbReference type="InterPro" id="IPR016024">
    <property type="entry name" value="ARM-type_fold"/>
</dbReference>
<feature type="region of interest" description="Disordered" evidence="6">
    <location>
        <begin position="786"/>
        <end position="827"/>
    </location>
</feature>
<feature type="region of interest" description="Disordered" evidence="6">
    <location>
        <begin position="517"/>
        <end position="537"/>
    </location>
</feature>
<dbReference type="GO" id="GO:0005634">
    <property type="term" value="C:nucleus"/>
    <property type="evidence" value="ECO:0007669"/>
    <property type="project" value="UniProtKB-SubCell"/>
</dbReference>
<evidence type="ECO:0000256" key="4">
    <source>
        <dbReference type="ARBA" id="ARBA00022737"/>
    </source>
</evidence>
<evidence type="ECO:0000256" key="1">
    <source>
        <dbReference type="ARBA" id="ARBA00004123"/>
    </source>
</evidence>
<dbReference type="EMBL" id="KN847695">
    <property type="protein sequence ID" value="KIV98408.1"/>
    <property type="molecule type" value="Genomic_DNA"/>
</dbReference>
<evidence type="ECO:0000256" key="6">
    <source>
        <dbReference type="SAM" id="MobiDB-lite"/>
    </source>
</evidence>
<evidence type="ECO:0000313" key="7">
    <source>
        <dbReference type="EMBL" id="KIV98409.1"/>
    </source>
</evidence>
<dbReference type="PANTHER" id="PTHR15651:SF7">
    <property type="entry name" value="ARMADILLO REPEAT-CONTAINING PROTEIN 8"/>
    <property type="match status" value="1"/>
</dbReference>
<evidence type="ECO:0000256" key="5">
    <source>
        <dbReference type="ARBA" id="ARBA00023242"/>
    </source>
</evidence>
<dbReference type="Pfam" id="PF00514">
    <property type="entry name" value="Arm"/>
    <property type="match status" value="1"/>
</dbReference>
<feature type="compositionally biased region" description="Low complexity" evidence="6">
    <location>
        <begin position="914"/>
        <end position="926"/>
    </location>
</feature>
<feature type="compositionally biased region" description="Basic and acidic residues" evidence="6">
    <location>
        <begin position="521"/>
        <end position="532"/>
    </location>
</feature>
<feature type="region of interest" description="Disordered" evidence="6">
    <location>
        <begin position="907"/>
        <end position="931"/>
    </location>
</feature>
<dbReference type="HOGENOM" id="CLU_002741_2_0_1"/>
<feature type="compositionally biased region" description="Gly residues" evidence="6">
    <location>
        <begin position="1140"/>
        <end position="1149"/>
    </location>
</feature>
<comment type="subcellular location">
    <subcellularLocation>
        <location evidence="2">Cytoplasm</location>
    </subcellularLocation>
    <subcellularLocation>
        <location evidence="1">Nucleus</location>
    </subcellularLocation>
</comment>
<dbReference type="InterPro" id="IPR000225">
    <property type="entry name" value="Armadillo"/>
</dbReference>
<feature type="compositionally biased region" description="Basic and acidic residues" evidence="6">
    <location>
        <begin position="799"/>
        <end position="810"/>
    </location>
</feature>
<dbReference type="Gene3D" id="1.25.10.10">
    <property type="entry name" value="Leucine-rich Repeat Variant"/>
    <property type="match status" value="3"/>
</dbReference>
<keyword evidence="8" id="KW-1185">Reference proteome</keyword>
<accession>A0A0D1ZWK4</accession>
<dbReference type="GO" id="GO:0034657">
    <property type="term" value="C:GID complex"/>
    <property type="evidence" value="ECO:0007669"/>
    <property type="project" value="TreeGrafter"/>
</dbReference>
<dbReference type="AlphaFoldDB" id="A0A0D1ZWK4"/>
<feature type="compositionally biased region" description="Basic and acidic residues" evidence="6">
    <location>
        <begin position="1125"/>
        <end position="1139"/>
    </location>
</feature>
<evidence type="ECO:0000256" key="3">
    <source>
        <dbReference type="ARBA" id="ARBA00022490"/>
    </source>
</evidence>
<dbReference type="SMART" id="SM00185">
    <property type="entry name" value="ARM"/>
    <property type="match status" value="3"/>
</dbReference>